<dbReference type="RefSeq" id="WP_253656491.1">
    <property type="nucleotide sequence ID" value="NZ_BAAAOE010000003.1"/>
</dbReference>
<keyword evidence="6" id="KW-1185">Reference proteome</keyword>
<dbReference type="Gene3D" id="3.50.50.60">
    <property type="entry name" value="FAD/NAD(P)-binding domain"/>
    <property type="match status" value="2"/>
</dbReference>
<dbReference type="InterPro" id="IPR036188">
    <property type="entry name" value="FAD/NAD-bd_sf"/>
</dbReference>
<keyword evidence="5" id="KW-0503">Monooxygenase</keyword>
<dbReference type="EMBL" id="JAMTCG010000009">
    <property type="protein sequence ID" value="MCP2162918.1"/>
    <property type="molecule type" value="Genomic_DNA"/>
</dbReference>
<dbReference type="Proteomes" id="UP001205740">
    <property type="component" value="Unassembled WGS sequence"/>
</dbReference>
<keyword evidence="4" id="KW-0560">Oxidoreductase</keyword>
<organism evidence="5 6">
    <name type="scientific">Williamsia serinedens</name>
    <dbReference type="NCBI Taxonomy" id="391736"/>
    <lineage>
        <taxon>Bacteria</taxon>
        <taxon>Bacillati</taxon>
        <taxon>Actinomycetota</taxon>
        <taxon>Actinomycetes</taxon>
        <taxon>Mycobacteriales</taxon>
        <taxon>Nocardiaceae</taxon>
        <taxon>Williamsia</taxon>
    </lineage>
</organism>
<dbReference type="PANTHER" id="PTHR42877:SF4">
    <property type="entry name" value="FAD_NAD(P)-BINDING DOMAIN-CONTAINING PROTEIN-RELATED"/>
    <property type="match status" value="1"/>
</dbReference>
<dbReference type="GO" id="GO:0004497">
    <property type="term" value="F:monooxygenase activity"/>
    <property type="evidence" value="ECO:0007669"/>
    <property type="project" value="UniProtKB-KW"/>
</dbReference>
<reference evidence="5 6" key="1">
    <citation type="submission" date="2022-06" db="EMBL/GenBank/DDBJ databases">
        <title>Genomic Encyclopedia of Archaeal and Bacterial Type Strains, Phase II (KMG-II): from individual species to whole genera.</title>
        <authorList>
            <person name="Goeker M."/>
        </authorList>
    </citation>
    <scope>NUCLEOTIDE SEQUENCE [LARGE SCALE GENOMIC DNA]</scope>
    <source>
        <strain evidence="5 6">DSM 45037</strain>
    </source>
</reference>
<keyword evidence="3" id="KW-0274">FAD</keyword>
<dbReference type="InterPro" id="IPR020946">
    <property type="entry name" value="Flavin_mOase-like"/>
</dbReference>
<evidence type="ECO:0000313" key="6">
    <source>
        <dbReference type="Proteomes" id="UP001205740"/>
    </source>
</evidence>
<gene>
    <name evidence="5" type="ORF">LX12_004130</name>
</gene>
<evidence type="ECO:0000256" key="2">
    <source>
        <dbReference type="ARBA" id="ARBA00022630"/>
    </source>
</evidence>
<dbReference type="InterPro" id="IPR051209">
    <property type="entry name" value="FAD-bind_Monooxygenase_sf"/>
</dbReference>
<evidence type="ECO:0000313" key="5">
    <source>
        <dbReference type="EMBL" id="MCP2162918.1"/>
    </source>
</evidence>
<evidence type="ECO:0000256" key="3">
    <source>
        <dbReference type="ARBA" id="ARBA00022827"/>
    </source>
</evidence>
<keyword evidence="2" id="KW-0285">Flavoprotein</keyword>
<dbReference type="Pfam" id="PF00743">
    <property type="entry name" value="FMO-like"/>
    <property type="match status" value="1"/>
</dbReference>
<protein>
    <submittedName>
        <fullName evidence="5">Cyclohexanone monooxygenase</fullName>
    </submittedName>
</protein>
<dbReference type="SUPFAM" id="SSF51905">
    <property type="entry name" value="FAD/NAD(P)-binding domain"/>
    <property type="match status" value="1"/>
</dbReference>
<comment type="caution">
    <text evidence="5">The sequence shown here is derived from an EMBL/GenBank/DDBJ whole genome shotgun (WGS) entry which is preliminary data.</text>
</comment>
<proteinExistence type="inferred from homology"/>
<name>A0ABT1H8I2_9NOCA</name>
<accession>A0ABT1H8I2</accession>
<sequence length="504" mass="56223">MNDVKVAVVGAGFSGMGAAITLRQNGFDDFVVLDRGSDFGGTWRDNTYPGAACDVPSHLYSYSFELNPEWSRSFSKQAEIHAYINRVADKYDLHSRTRFRTEVTDARWDEDQNRWIISTDSETDGAQQIRAEILVGAIGPLCEPRLPDIEGIEGFEGAIFHSARWDHETDLTGKRVAVIGTGASAIQIIPELAAKVGHMDVYQRTAPWVLPRADREYTALEHWIFKNVPGAQRLSRTGIYLAHELVSYGLTHRPDVLRPAHAIGRANIRRGIADPVKRKKVTPQFKVGCKRILLSNTYYPALGQDNVDVVTDGIAKVTPTGIVTKDGTEREIDAIVVATGFHVTDSPGFEHIVGKDGESLAQVWDRDGMAAYKGSTIHGFPNMFLMIGPATGLGHTSMVFMIESQLNYLADWLKTVQRNDITRTEVRADVQREYNREVQSTLETSVWENGGCSSWYKDKFGNITTLWPGFTFNYRKATKNFDLAAYETQRAESARRPEPQSASV</sequence>
<dbReference type="PANTHER" id="PTHR42877">
    <property type="entry name" value="L-ORNITHINE N(5)-MONOOXYGENASE-RELATED"/>
    <property type="match status" value="1"/>
</dbReference>
<comment type="similarity">
    <text evidence="1">Belongs to the FAD-binding monooxygenase family.</text>
</comment>
<evidence type="ECO:0000256" key="1">
    <source>
        <dbReference type="ARBA" id="ARBA00010139"/>
    </source>
</evidence>
<evidence type="ECO:0000256" key="4">
    <source>
        <dbReference type="ARBA" id="ARBA00023002"/>
    </source>
</evidence>